<dbReference type="InterPro" id="IPR042112">
    <property type="entry name" value="P_AcTrfase_dom2"/>
</dbReference>
<keyword evidence="4" id="KW-0511">Multifunctional enzyme</keyword>
<proteinExistence type="inferred from homology"/>
<dbReference type="InterPro" id="IPR037062">
    <property type="entry name" value="Malic_N_dom_sf"/>
</dbReference>
<gene>
    <name evidence="7" type="ORF">CAXC1_260044</name>
</gene>
<comment type="similarity">
    <text evidence="2">In the C-terminal section; belongs to the phosphate acetyltransferase and butyryltransferase family.</text>
</comment>
<evidence type="ECO:0000259" key="6">
    <source>
        <dbReference type="SMART" id="SM01274"/>
    </source>
</evidence>
<dbReference type="InterPro" id="IPR002505">
    <property type="entry name" value="PTA_PTB"/>
</dbReference>
<name>A0ABP0EV25_9RICK</name>
<sequence>MFLLCLHNGNNKPIDNTILNKSKIELLKIQLTTKHISYNIQFYYLIILQMGIDQDALHFHRSGKRPGKISLKPTKQLLTQMDLSLAYSPGVAAPCQEIVRDPETIYEYTSKGNYVAIITNGTAVLGLGNIGVAASKPVMEGKAVLFKKFADIDAIDIEIDSTDVEEFVQIVKKISVAWGGINLEDIKSPECFSIEKKLKNILDIPVFHDDQHGTAITVVAGLINALEITNKQFDEIKIVINGPGAAGIACGELIKAMGVKSKNIVYCDSKGVLYKGRKENMNYLKEKLTLNTKARTLADAIIGADVFLGLSTKDVLLPEMLKTMAKQPIVFAMANPDPEIKPELAISTCPDAIIATGRSDYPNQINNVMCFPYIFRGTLDVRAKEINQEMKIAAAKAIAGIAKETVPEEVIRAYPNIEMQYGTNYIIPSPFDPRLLPTVATAVAIAAIETGVARKPVDIEKYKEKLMHSTDAALTTLNTLYAMAKSKRKKVIFAEGEEYSVIRAASQLYENGYIQPILVGDCAKIAKAMKNLGIKNKNGIKTINAAISPHNDLYIDYAYNKLKRHGFLLRDCARAVKNKRNVFASCMLACGHGDAMLAGLTRNYHKALNEICSVLANPDDSKEILFGMTVNAFADKTIFITDTNVIKNPTAVQMASMAILTAKEVENLGFIPRVAFIDSSNFGSHKSENYDKIQLANKILQQHDVTFEHDGELSISIALNYDKIKNRYQFCRLTAAANILIMPNMLTANSVHATIKEMAGAKVIGPMLVGTLHSVQILEMDSKMNDIINAAIWATAHMDDINDVDSKQPENR</sequence>
<dbReference type="SUPFAM" id="SSF53223">
    <property type="entry name" value="Aminoacid dehydrogenase-like, N-terminal domain"/>
    <property type="match status" value="1"/>
</dbReference>
<dbReference type="Pfam" id="PF01515">
    <property type="entry name" value="PTA_PTB"/>
    <property type="match status" value="1"/>
</dbReference>
<evidence type="ECO:0000256" key="2">
    <source>
        <dbReference type="ARBA" id="ARBA00008756"/>
    </source>
</evidence>
<evidence type="ECO:0000313" key="7">
    <source>
        <dbReference type="EMBL" id="CAK8162966.1"/>
    </source>
</evidence>
<dbReference type="Gene3D" id="3.40.50.10950">
    <property type="match status" value="1"/>
</dbReference>
<dbReference type="SUPFAM" id="SSF53659">
    <property type="entry name" value="Isocitrate/Isopropylmalate dehydrogenase-like"/>
    <property type="match status" value="1"/>
</dbReference>
<evidence type="ECO:0000256" key="4">
    <source>
        <dbReference type="ARBA" id="ARBA00023268"/>
    </source>
</evidence>
<dbReference type="PANTHER" id="PTHR43237:SF4">
    <property type="entry name" value="NADP-DEPENDENT MALIC ENZYME"/>
    <property type="match status" value="1"/>
</dbReference>
<evidence type="ECO:0000313" key="8">
    <source>
        <dbReference type="Proteomes" id="UP001314181"/>
    </source>
</evidence>
<dbReference type="PIRSF" id="PIRSF036684">
    <property type="entry name" value="ME_PTA"/>
    <property type="match status" value="1"/>
</dbReference>
<reference evidence="7 8" key="1">
    <citation type="submission" date="2024-01" db="EMBL/GenBank/DDBJ databases">
        <authorList>
            <person name="Kunselman E."/>
        </authorList>
    </citation>
    <scope>NUCLEOTIDE SEQUENCE [LARGE SCALE GENOMIC DNA]</scope>
    <source>
        <strain evidence="7">2 abalone samples</strain>
    </source>
</reference>
<dbReference type="Gene3D" id="3.40.50.10380">
    <property type="entry name" value="Malic enzyme, N-terminal domain"/>
    <property type="match status" value="1"/>
</dbReference>
<dbReference type="PANTHER" id="PTHR43237">
    <property type="entry name" value="NADP-DEPENDENT MALIC ENZYME"/>
    <property type="match status" value="1"/>
</dbReference>
<protein>
    <submittedName>
        <fullName evidence="7">NADP-dependent malic enzyme</fullName>
        <ecNumber evidence="7">1.1.1.40</ecNumber>
    </submittedName>
</protein>
<feature type="domain" description="Malic enzyme N-terminal" evidence="6">
    <location>
        <begin position="66"/>
        <end position="199"/>
    </location>
</feature>
<dbReference type="InterPro" id="IPR046346">
    <property type="entry name" value="Aminoacid_DH-like_N_sf"/>
</dbReference>
<evidence type="ECO:0000259" key="5">
    <source>
        <dbReference type="SMART" id="SM00919"/>
    </source>
</evidence>
<dbReference type="InterPro" id="IPR012301">
    <property type="entry name" value="Malic_N_dom"/>
</dbReference>
<dbReference type="SUPFAM" id="SSF51735">
    <property type="entry name" value="NAD(P)-binding Rossmann-fold domains"/>
    <property type="match status" value="1"/>
</dbReference>
<dbReference type="InterPro" id="IPR051674">
    <property type="entry name" value="Malate_Decarboxylase"/>
</dbReference>
<dbReference type="Gene3D" id="3.40.50.720">
    <property type="entry name" value="NAD(P)-binding Rossmann-like Domain"/>
    <property type="match status" value="1"/>
</dbReference>
<dbReference type="CDD" id="cd05311">
    <property type="entry name" value="NAD_bind_2_malic_enz"/>
    <property type="match status" value="1"/>
</dbReference>
<dbReference type="Gene3D" id="3.40.50.10750">
    <property type="entry name" value="Isocitrate/Isopropylmalate dehydrogenase-like"/>
    <property type="match status" value="1"/>
</dbReference>
<dbReference type="InterPro" id="IPR045213">
    <property type="entry name" value="Malic_NAD-bd_bact_type"/>
</dbReference>
<dbReference type="SMART" id="SM00919">
    <property type="entry name" value="Malic_M"/>
    <property type="match status" value="1"/>
</dbReference>
<dbReference type="Proteomes" id="UP001314181">
    <property type="component" value="Unassembled WGS sequence"/>
</dbReference>
<dbReference type="EMBL" id="CAWVOK010000018">
    <property type="protein sequence ID" value="CAK8162966.1"/>
    <property type="molecule type" value="Genomic_DNA"/>
</dbReference>
<dbReference type="InterPro" id="IPR036291">
    <property type="entry name" value="NAD(P)-bd_dom_sf"/>
</dbReference>
<comment type="caution">
    <text evidence="7">The sequence shown here is derived from an EMBL/GenBank/DDBJ whole genome shotgun (WGS) entry which is preliminary data.</text>
</comment>
<feature type="domain" description="Malic enzyme NAD-binding" evidence="5">
    <location>
        <begin position="211"/>
        <end position="448"/>
    </location>
</feature>
<dbReference type="EC" id="1.1.1.40" evidence="7"/>
<dbReference type="Pfam" id="PF00390">
    <property type="entry name" value="malic"/>
    <property type="match status" value="1"/>
</dbReference>
<evidence type="ECO:0000256" key="3">
    <source>
        <dbReference type="ARBA" id="ARBA00023002"/>
    </source>
</evidence>
<organism evidence="7 8">
    <name type="scientific">Candidatus Xenohaliotis californiensis</name>
    <dbReference type="NCBI Taxonomy" id="84677"/>
    <lineage>
        <taxon>Bacteria</taxon>
        <taxon>Pseudomonadati</taxon>
        <taxon>Pseudomonadota</taxon>
        <taxon>Alphaproteobacteria</taxon>
        <taxon>Rickettsiales</taxon>
        <taxon>Anaplasmataceae</taxon>
        <taxon>Candidatus Xenohaliotis</taxon>
    </lineage>
</organism>
<keyword evidence="3 7" id="KW-0560">Oxidoreductase</keyword>
<keyword evidence="8" id="KW-1185">Reference proteome</keyword>
<dbReference type="InterPro" id="IPR012188">
    <property type="entry name" value="ME_PTA"/>
</dbReference>
<dbReference type="Pfam" id="PF03949">
    <property type="entry name" value="Malic_M"/>
    <property type="match status" value="1"/>
</dbReference>
<accession>A0ABP0EV25</accession>
<dbReference type="GO" id="GO:0004473">
    <property type="term" value="F:malate dehydrogenase (decarboxylating) (NADP+) activity"/>
    <property type="evidence" value="ECO:0007669"/>
    <property type="project" value="UniProtKB-EC"/>
</dbReference>
<dbReference type="InterPro" id="IPR012302">
    <property type="entry name" value="Malic_NAD-bd"/>
</dbReference>
<dbReference type="SMART" id="SM01274">
    <property type="entry name" value="malic"/>
    <property type="match status" value="1"/>
</dbReference>
<comment type="similarity">
    <text evidence="1">In the N-terminal section; belongs to the malic enzymes family.</text>
</comment>
<dbReference type="InterPro" id="IPR042113">
    <property type="entry name" value="P_AcTrfase_dom1"/>
</dbReference>
<evidence type="ECO:0000256" key="1">
    <source>
        <dbReference type="ARBA" id="ARBA00007686"/>
    </source>
</evidence>